<accession>A0AAE0LAS0</accession>
<feature type="transmembrane region" description="Helical" evidence="2">
    <location>
        <begin position="104"/>
        <end position="125"/>
    </location>
</feature>
<evidence type="ECO:0000313" key="4">
    <source>
        <dbReference type="Proteomes" id="UP001190700"/>
    </source>
</evidence>
<dbReference type="EMBL" id="LGRX02005721">
    <property type="protein sequence ID" value="KAK3277970.1"/>
    <property type="molecule type" value="Genomic_DNA"/>
</dbReference>
<name>A0AAE0LAS0_9CHLO</name>
<keyword evidence="4" id="KW-1185">Reference proteome</keyword>
<keyword evidence="2" id="KW-1133">Transmembrane helix</keyword>
<reference evidence="3 4" key="1">
    <citation type="journal article" date="2015" name="Genome Biol. Evol.">
        <title>Comparative Genomics of a Bacterivorous Green Alga Reveals Evolutionary Causalities and Consequences of Phago-Mixotrophic Mode of Nutrition.</title>
        <authorList>
            <person name="Burns J.A."/>
            <person name="Paasch A."/>
            <person name="Narechania A."/>
            <person name="Kim E."/>
        </authorList>
    </citation>
    <scope>NUCLEOTIDE SEQUENCE [LARGE SCALE GENOMIC DNA]</scope>
    <source>
        <strain evidence="3 4">PLY_AMNH</strain>
    </source>
</reference>
<keyword evidence="2" id="KW-0472">Membrane</keyword>
<gene>
    <name evidence="3" type="ORF">CYMTET_14058</name>
</gene>
<organism evidence="3 4">
    <name type="scientific">Cymbomonas tetramitiformis</name>
    <dbReference type="NCBI Taxonomy" id="36881"/>
    <lineage>
        <taxon>Eukaryota</taxon>
        <taxon>Viridiplantae</taxon>
        <taxon>Chlorophyta</taxon>
        <taxon>Pyramimonadophyceae</taxon>
        <taxon>Pyramimonadales</taxon>
        <taxon>Pyramimonadaceae</taxon>
        <taxon>Cymbomonas</taxon>
    </lineage>
</organism>
<dbReference type="AlphaFoldDB" id="A0AAE0LAS0"/>
<evidence type="ECO:0000313" key="3">
    <source>
        <dbReference type="EMBL" id="KAK3277970.1"/>
    </source>
</evidence>
<proteinExistence type="predicted"/>
<evidence type="ECO:0000256" key="1">
    <source>
        <dbReference type="SAM" id="MobiDB-lite"/>
    </source>
</evidence>
<protein>
    <submittedName>
        <fullName evidence="3">Uncharacterized protein</fullName>
    </submittedName>
</protein>
<sequence>MDSDGTRGRWPKSEEREDMPTTQSAIADPLLQPFNDCMYGLQVLPYTFRSAAQAFAMRVKASLRAFESMIFDQDESSDGKHKFVARVSSYFSKASLSPSDTTNLVRLLGLITTVLFALVTFMIVLQRISSGAAVNPRPSSSELLVDVYSNEVKELRRSPDQEQVEDSLDWENLESLNAGPTDGPTEQQLGEEAMEGLLHCPDFEFGPDCKAHLCTTRVYLPTTSYLNLVRGRSNHLVIPWFLHHARKMQGMLKRKGNPNGTIGELAPVQQHIFGLSSIESVFSVTLNLAHEFSTAMTIGQPLRLRGLEVITPSQVARNVRFPQLS</sequence>
<keyword evidence="2" id="KW-0812">Transmembrane</keyword>
<evidence type="ECO:0000256" key="2">
    <source>
        <dbReference type="SAM" id="Phobius"/>
    </source>
</evidence>
<comment type="caution">
    <text evidence="3">The sequence shown here is derived from an EMBL/GenBank/DDBJ whole genome shotgun (WGS) entry which is preliminary data.</text>
</comment>
<feature type="compositionally biased region" description="Basic and acidic residues" evidence="1">
    <location>
        <begin position="1"/>
        <end position="19"/>
    </location>
</feature>
<feature type="region of interest" description="Disordered" evidence="1">
    <location>
        <begin position="1"/>
        <end position="24"/>
    </location>
</feature>
<dbReference type="Proteomes" id="UP001190700">
    <property type="component" value="Unassembled WGS sequence"/>
</dbReference>